<comment type="caution">
    <text evidence="13">The sequence shown here is derived from an EMBL/GenBank/DDBJ whole genome shotgun (WGS) entry which is preliminary data.</text>
</comment>
<evidence type="ECO:0008006" key="15">
    <source>
        <dbReference type="Google" id="ProtNLM"/>
    </source>
</evidence>
<protein>
    <recommendedName>
        <fullName evidence="15">Cytochrome P450</fullName>
    </recommendedName>
</protein>
<dbReference type="InterPro" id="IPR002401">
    <property type="entry name" value="Cyt_P450_E_grp-I"/>
</dbReference>
<evidence type="ECO:0000256" key="8">
    <source>
        <dbReference type="ARBA" id="ARBA00023004"/>
    </source>
</evidence>
<evidence type="ECO:0000256" key="5">
    <source>
        <dbReference type="ARBA" id="ARBA00022723"/>
    </source>
</evidence>
<organism evidence="13 14">
    <name type="scientific">Rhododendron griersonianum</name>
    <dbReference type="NCBI Taxonomy" id="479676"/>
    <lineage>
        <taxon>Eukaryota</taxon>
        <taxon>Viridiplantae</taxon>
        <taxon>Streptophyta</taxon>
        <taxon>Embryophyta</taxon>
        <taxon>Tracheophyta</taxon>
        <taxon>Spermatophyta</taxon>
        <taxon>Magnoliopsida</taxon>
        <taxon>eudicotyledons</taxon>
        <taxon>Gunneridae</taxon>
        <taxon>Pentapetalae</taxon>
        <taxon>asterids</taxon>
        <taxon>Ericales</taxon>
        <taxon>Ericaceae</taxon>
        <taxon>Ericoideae</taxon>
        <taxon>Rhodoreae</taxon>
        <taxon>Rhododendron</taxon>
    </lineage>
</organism>
<keyword evidence="14" id="KW-1185">Reference proteome</keyword>
<dbReference type="GO" id="GO:0016705">
    <property type="term" value="F:oxidoreductase activity, acting on paired donors, with incorporation or reduction of molecular oxygen"/>
    <property type="evidence" value="ECO:0007669"/>
    <property type="project" value="InterPro"/>
</dbReference>
<dbReference type="Gene3D" id="1.10.630.10">
    <property type="entry name" value="Cytochrome P450"/>
    <property type="match status" value="2"/>
</dbReference>
<keyword evidence="8 11" id="KW-0408">Iron</keyword>
<sequence>MREESISNAMDFSSHDVFQRIMPHIHAWKKLYGKNYLIWHGPQAQLVVTEPELIKEILNNKDGKYLKGKLDVISKKLIGEGIIFTEGEKWLKLCRIANHAFYVESLKGMIPAMIASVETMLERWRQNEEKEIDVYKESRLLTAEVISRTAFESSYLEGENIFDMLTKLGMIAARIRFLAWRMIDKRAEKMRRGEENNYGSDFLGSLIKANHDPDEKNSISIDDMVDECKTFYLAGQETTNGVLAWSIFLLAIHTDWQEKARKEVIQLFGQENPNLEGIARLKTMSMILNETLRLYSPVINLLRRVEREARLGKLIIPANTEFYLPLLALHHDPETWGQDVHLLKPERFAEGVAKATSINITGFIPFGFGPRMCVGLNFAVNEAKIALSMILQRYQFTLSPNYVHDPIQILIVRPQKGIRIVLRKIRVCLAVEGRGAMIIISLSTGVCIFLLVALIRFLHKVWWTPIRIHNIMRSQGIKGPAYRFLHGNTKEIIQMREESISNPMDFSSHDVFQRIMPHIHAWKKLYGKNYLIWHGPQAQLVVTEPELIKEILNNKDGKYLKGKLDVITKKLVGDGIVLTEGEKWSKLRKIANHAFYAESLKGMIPAMIASVETMLERWRQNEENEIDIYKESRLLTAEVISRTAFGSSYLEGENIFDMLTKLGMIAARNGFRIRFPGMEKFFKLRDDLESDKIEQAIRESIIGMIDKRSEKMRRGEENNYGSDFLGSLIKANHDPDEKNRISIDDMVDECKTFYIAGQETTNGVLAWSIFLLAIHTDWQEKARKEVIELFGQENPNPEGIARLKTVSII</sequence>
<keyword evidence="5 11" id="KW-0479">Metal-binding</keyword>
<gene>
    <name evidence="13" type="ORF">RHGRI_033778</name>
</gene>
<keyword evidence="6 12" id="KW-1133">Transmembrane helix</keyword>
<evidence type="ECO:0000256" key="9">
    <source>
        <dbReference type="ARBA" id="ARBA00023033"/>
    </source>
</evidence>
<accession>A0AAV6I0M5</accession>
<evidence type="ECO:0000256" key="7">
    <source>
        <dbReference type="ARBA" id="ARBA00023002"/>
    </source>
</evidence>
<name>A0AAV6I0M5_9ERIC</name>
<dbReference type="SUPFAM" id="SSF48264">
    <property type="entry name" value="Cytochrome P450"/>
    <property type="match status" value="2"/>
</dbReference>
<dbReference type="PANTHER" id="PTHR24282">
    <property type="entry name" value="CYTOCHROME P450 FAMILY MEMBER"/>
    <property type="match status" value="1"/>
</dbReference>
<feature type="binding site" description="axial binding residue" evidence="11">
    <location>
        <position position="373"/>
    </location>
    <ligand>
        <name>heme</name>
        <dbReference type="ChEBI" id="CHEBI:30413"/>
    </ligand>
    <ligandPart>
        <name>Fe</name>
        <dbReference type="ChEBI" id="CHEBI:18248"/>
    </ligandPart>
</feature>
<keyword evidence="9" id="KW-0503">Monooxygenase</keyword>
<keyword evidence="3 11" id="KW-0349">Heme</keyword>
<evidence type="ECO:0000256" key="6">
    <source>
        <dbReference type="ARBA" id="ARBA00022989"/>
    </source>
</evidence>
<comment type="subcellular location">
    <subcellularLocation>
        <location evidence="1">Membrane</location>
    </subcellularLocation>
</comment>
<comment type="cofactor">
    <cofactor evidence="11">
        <name>heme</name>
        <dbReference type="ChEBI" id="CHEBI:30413"/>
    </cofactor>
</comment>
<dbReference type="InterPro" id="IPR001128">
    <property type="entry name" value="Cyt_P450"/>
</dbReference>
<evidence type="ECO:0000313" key="13">
    <source>
        <dbReference type="EMBL" id="KAG5521335.1"/>
    </source>
</evidence>
<dbReference type="GO" id="GO:0016020">
    <property type="term" value="C:membrane"/>
    <property type="evidence" value="ECO:0007669"/>
    <property type="project" value="UniProtKB-SubCell"/>
</dbReference>
<evidence type="ECO:0000256" key="1">
    <source>
        <dbReference type="ARBA" id="ARBA00004370"/>
    </source>
</evidence>
<feature type="transmembrane region" description="Helical" evidence="12">
    <location>
        <begin position="436"/>
        <end position="458"/>
    </location>
</feature>
<dbReference type="GO" id="GO:0020037">
    <property type="term" value="F:heme binding"/>
    <property type="evidence" value="ECO:0007669"/>
    <property type="project" value="InterPro"/>
</dbReference>
<dbReference type="InterPro" id="IPR050665">
    <property type="entry name" value="Cytochrome_P450_Monooxygen"/>
</dbReference>
<dbReference type="GO" id="GO:0004497">
    <property type="term" value="F:monooxygenase activity"/>
    <property type="evidence" value="ECO:0007669"/>
    <property type="project" value="UniProtKB-KW"/>
</dbReference>
<dbReference type="PRINTS" id="PR00385">
    <property type="entry name" value="P450"/>
</dbReference>
<evidence type="ECO:0000256" key="11">
    <source>
        <dbReference type="PIRSR" id="PIRSR602401-1"/>
    </source>
</evidence>
<dbReference type="PANTHER" id="PTHR24282:SF20">
    <property type="entry name" value="CYTOCHROME P450 CYP749A22-LIKE"/>
    <property type="match status" value="1"/>
</dbReference>
<comment type="similarity">
    <text evidence="2">Belongs to the cytochrome P450 family.</text>
</comment>
<evidence type="ECO:0000256" key="10">
    <source>
        <dbReference type="ARBA" id="ARBA00023136"/>
    </source>
</evidence>
<keyword evidence="10 12" id="KW-0472">Membrane</keyword>
<dbReference type="Proteomes" id="UP000823749">
    <property type="component" value="Chromosome 12"/>
</dbReference>
<keyword evidence="4 12" id="KW-0812">Transmembrane</keyword>
<dbReference type="PRINTS" id="PR00463">
    <property type="entry name" value="EP450I"/>
</dbReference>
<evidence type="ECO:0000256" key="4">
    <source>
        <dbReference type="ARBA" id="ARBA00022692"/>
    </source>
</evidence>
<reference evidence="13" key="1">
    <citation type="submission" date="2020-08" db="EMBL/GenBank/DDBJ databases">
        <title>Plant Genome Project.</title>
        <authorList>
            <person name="Zhang R.-G."/>
        </authorList>
    </citation>
    <scope>NUCLEOTIDE SEQUENCE</scope>
    <source>
        <strain evidence="13">WSP0</strain>
        <tissue evidence="13">Leaf</tissue>
    </source>
</reference>
<dbReference type="Pfam" id="PF00067">
    <property type="entry name" value="p450"/>
    <property type="match status" value="3"/>
</dbReference>
<evidence type="ECO:0000256" key="2">
    <source>
        <dbReference type="ARBA" id="ARBA00010617"/>
    </source>
</evidence>
<evidence type="ECO:0000256" key="12">
    <source>
        <dbReference type="SAM" id="Phobius"/>
    </source>
</evidence>
<evidence type="ECO:0000256" key="3">
    <source>
        <dbReference type="ARBA" id="ARBA00022617"/>
    </source>
</evidence>
<proteinExistence type="inferred from homology"/>
<dbReference type="EMBL" id="JACTNZ010000012">
    <property type="protein sequence ID" value="KAG5521335.1"/>
    <property type="molecule type" value="Genomic_DNA"/>
</dbReference>
<dbReference type="GO" id="GO:0005506">
    <property type="term" value="F:iron ion binding"/>
    <property type="evidence" value="ECO:0007669"/>
    <property type="project" value="InterPro"/>
</dbReference>
<dbReference type="AlphaFoldDB" id="A0AAV6I0M5"/>
<keyword evidence="7" id="KW-0560">Oxidoreductase</keyword>
<evidence type="ECO:0000313" key="14">
    <source>
        <dbReference type="Proteomes" id="UP000823749"/>
    </source>
</evidence>
<dbReference type="InterPro" id="IPR036396">
    <property type="entry name" value="Cyt_P450_sf"/>
</dbReference>
<dbReference type="PROSITE" id="PS00086">
    <property type="entry name" value="CYTOCHROME_P450"/>
    <property type="match status" value="1"/>
</dbReference>
<dbReference type="InterPro" id="IPR017972">
    <property type="entry name" value="Cyt_P450_CS"/>
</dbReference>